<dbReference type="CDD" id="cd00067">
    <property type="entry name" value="GAL4"/>
    <property type="match status" value="1"/>
</dbReference>
<evidence type="ECO:0000313" key="4">
    <source>
        <dbReference type="EMBL" id="CAD6503837.1"/>
    </source>
</evidence>
<feature type="domain" description="Zn(2)-C6 fungal-type" evidence="3">
    <location>
        <begin position="90"/>
        <end position="122"/>
    </location>
</feature>
<name>A0A9W4D8F7_BLUGR</name>
<dbReference type="InterPro" id="IPR050797">
    <property type="entry name" value="Carb_Metab_Trans_Reg"/>
</dbReference>
<sequence length="429" mass="47528">MSRHPLSAPEIESNNLFSCFHQPSDLAQSSLSAQTGEASETVQKSLILKPKPTKVGRSIQTSNPRHNTAGQAAPIEKKRNKLGYHRTSVACGHCRRRKIRCIPSASDKRCSNCIRLKKECNFYPVDQQSPKVLGRRGAKVLEATERATSRVSLPTTIPGQVIDMSATLTYPAHLGIVPVATATSPQKKRRRTGENYTSRVNEVVNSTLELGYNTDTNNTGIGNNYWLPTGVPEHTEEVDPYLLANSLVPSYPQFTSGLQSNLLTDWPPAHSEVYSRENPTWSVPTKLTPFSSLQGAIHYPYDNNSYGFYNPDYTQNICTNQAAHSTDFYSALTPTVSIPIAASESTLASFTDRQLPQVSNILPPAPISTWEQPYAFQQPSAPSTGLFEGWNGEQNGRIPLEEESSRQDFTAFVQNKSRSDLFYPTSKER</sequence>
<dbReference type="PROSITE" id="PS00463">
    <property type="entry name" value="ZN2_CY6_FUNGAL_1"/>
    <property type="match status" value="1"/>
</dbReference>
<evidence type="ECO:0000256" key="1">
    <source>
        <dbReference type="ARBA" id="ARBA00023242"/>
    </source>
</evidence>
<dbReference type="PANTHER" id="PTHR31668">
    <property type="entry name" value="GLUCOSE TRANSPORT TRANSCRIPTION REGULATOR RGT1-RELATED-RELATED"/>
    <property type="match status" value="1"/>
</dbReference>
<dbReference type="InterPro" id="IPR001138">
    <property type="entry name" value="Zn2Cys6_DnaBD"/>
</dbReference>
<feature type="region of interest" description="Disordered" evidence="2">
    <location>
        <begin position="53"/>
        <end position="72"/>
    </location>
</feature>
<gene>
    <name evidence="4" type="ORF">BGTH12_LOCUS5195</name>
</gene>
<comment type="caution">
    <text evidence="4">The sequence shown here is derived from an EMBL/GenBank/DDBJ whole genome shotgun (WGS) entry which is preliminary data.</text>
</comment>
<dbReference type="Pfam" id="PF00172">
    <property type="entry name" value="Zn_clus"/>
    <property type="match status" value="1"/>
</dbReference>
<protein>
    <submittedName>
        <fullName evidence="4">BgTH12-05582</fullName>
    </submittedName>
</protein>
<dbReference type="GO" id="GO:0000981">
    <property type="term" value="F:DNA-binding transcription factor activity, RNA polymerase II-specific"/>
    <property type="evidence" value="ECO:0007669"/>
    <property type="project" value="InterPro"/>
</dbReference>
<dbReference type="EMBL" id="CAJHIT010000008">
    <property type="protein sequence ID" value="CAD6503837.1"/>
    <property type="molecule type" value="Genomic_DNA"/>
</dbReference>
<evidence type="ECO:0000313" key="5">
    <source>
        <dbReference type="Proteomes" id="UP000683417"/>
    </source>
</evidence>
<dbReference type="AlphaFoldDB" id="A0A9W4D8F7"/>
<organism evidence="4 5">
    <name type="scientific">Blumeria graminis f. sp. triticale</name>
    <dbReference type="NCBI Taxonomy" id="1689686"/>
    <lineage>
        <taxon>Eukaryota</taxon>
        <taxon>Fungi</taxon>
        <taxon>Dikarya</taxon>
        <taxon>Ascomycota</taxon>
        <taxon>Pezizomycotina</taxon>
        <taxon>Leotiomycetes</taxon>
        <taxon>Erysiphales</taxon>
        <taxon>Erysiphaceae</taxon>
        <taxon>Blumeria</taxon>
    </lineage>
</organism>
<feature type="region of interest" description="Disordered" evidence="2">
    <location>
        <begin position="385"/>
        <end position="406"/>
    </location>
</feature>
<dbReference type="GO" id="GO:0008270">
    <property type="term" value="F:zinc ion binding"/>
    <property type="evidence" value="ECO:0007669"/>
    <property type="project" value="InterPro"/>
</dbReference>
<proteinExistence type="predicted"/>
<keyword evidence="1" id="KW-0539">Nucleus</keyword>
<dbReference type="SMART" id="SM00066">
    <property type="entry name" value="GAL4"/>
    <property type="match status" value="1"/>
</dbReference>
<dbReference type="Proteomes" id="UP000683417">
    <property type="component" value="Unassembled WGS sequence"/>
</dbReference>
<evidence type="ECO:0000256" key="2">
    <source>
        <dbReference type="SAM" id="MobiDB-lite"/>
    </source>
</evidence>
<evidence type="ECO:0000259" key="3">
    <source>
        <dbReference type="PROSITE" id="PS50048"/>
    </source>
</evidence>
<reference evidence="4" key="1">
    <citation type="submission" date="2020-10" db="EMBL/GenBank/DDBJ databases">
        <authorList>
            <person name="Muller C M."/>
        </authorList>
    </citation>
    <scope>NUCLEOTIDE SEQUENCE</scope>
    <source>
        <strain evidence="4">THUN-12</strain>
    </source>
</reference>
<feature type="compositionally biased region" description="Polar residues" evidence="2">
    <location>
        <begin position="58"/>
        <end position="70"/>
    </location>
</feature>
<dbReference type="PROSITE" id="PS50048">
    <property type="entry name" value="ZN2_CY6_FUNGAL_2"/>
    <property type="match status" value="1"/>
</dbReference>
<accession>A0A9W4D8F7</accession>